<comment type="similarity">
    <text evidence="2 6">Belongs to the copper transporter (Ctr) (TC 1.A.56) family. SLC31A subfamily.</text>
</comment>
<keyword evidence="5 6" id="KW-0472">Membrane</keyword>
<gene>
    <name evidence="8" type="ORF">PV07_01209</name>
</gene>
<keyword evidence="9" id="KW-1185">Reference proteome</keyword>
<keyword evidence="6" id="KW-0187">Copper transport</keyword>
<feature type="transmembrane region" description="Helical" evidence="6">
    <location>
        <begin position="184"/>
        <end position="202"/>
    </location>
</feature>
<keyword evidence="6" id="KW-0186">Copper</keyword>
<evidence type="ECO:0000313" key="8">
    <source>
        <dbReference type="EMBL" id="KIW34431.1"/>
    </source>
</evidence>
<dbReference type="PANTHER" id="PTHR12483">
    <property type="entry name" value="SOLUTE CARRIER FAMILY 31 COPPER TRANSPORTERS"/>
    <property type="match status" value="1"/>
</dbReference>
<feature type="region of interest" description="Disordered" evidence="7">
    <location>
        <begin position="113"/>
        <end position="139"/>
    </location>
</feature>
<dbReference type="RefSeq" id="XP_016254647.1">
    <property type="nucleotide sequence ID" value="XM_016387719.1"/>
</dbReference>
<proteinExistence type="inferred from homology"/>
<evidence type="ECO:0000256" key="4">
    <source>
        <dbReference type="ARBA" id="ARBA00022989"/>
    </source>
</evidence>
<dbReference type="AlphaFoldDB" id="A0A0D2A272"/>
<keyword evidence="4 6" id="KW-1133">Transmembrane helix</keyword>
<dbReference type="PANTHER" id="PTHR12483:SF73">
    <property type="entry name" value="COPPER TRANSPORT PROTEIN CTR3"/>
    <property type="match status" value="1"/>
</dbReference>
<dbReference type="OrthoDB" id="161814at2759"/>
<dbReference type="GO" id="GO:0005375">
    <property type="term" value="F:copper ion transmembrane transporter activity"/>
    <property type="evidence" value="ECO:0007669"/>
    <property type="project" value="UniProtKB-UniRule"/>
</dbReference>
<keyword evidence="3 6" id="KW-0812">Transmembrane</keyword>
<feature type="transmembrane region" description="Helical" evidence="6">
    <location>
        <begin position="67"/>
        <end position="85"/>
    </location>
</feature>
<dbReference type="GeneID" id="27340403"/>
<dbReference type="GO" id="GO:0016020">
    <property type="term" value="C:membrane"/>
    <property type="evidence" value="ECO:0007669"/>
    <property type="project" value="UniProtKB-SubCell"/>
</dbReference>
<comment type="subcellular location">
    <subcellularLocation>
        <location evidence="1 6">Membrane</location>
        <topology evidence="1 6">Multi-pass membrane protein</topology>
    </subcellularLocation>
</comment>
<evidence type="ECO:0000256" key="6">
    <source>
        <dbReference type="RuleBase" id="RU367022"/>
    </source>
</evidence>
<keyword evidence="6" id="KW-0813">Transport</keyword>
<evidence type="ECO:0000256" key="3">
    <source>
        <dbReference type="ARBA" id="ARBA00022692"/>
    </source>
</evidence>
<organism evidence="8 9">
    <name type="scientific">Cladophialophora immunda</name>
    <dbReference type="NCBI Taxonomy" id="569365"/>
    <lineage>
        <taxon>Eukaryota</taxon>
        <taxon>Fungi</taxon>
        <taxon>Dikarya</taxon>
        <taxon>Ascomycota</taxon>
        <taxon>Pezizomycotina</taxon>
        <taxon>Eurotiomycetes</taxon>
        <taxon>Chaetothyriomycetidae</taxon>
        <taxon>Chaetothyriales</taxon>
        <taxon>Herpotrichiellaceae</taxon>
        <taxon>Cladophialophora</taxon>
    </lineage>
</organism>
<keyword evidence="6" id="KW-0406">Ion transport</keyword>
<accession>A0A0D2A272</accession>
<dbReference type="HOGENOM" id="CLU_079690_0_1_1"/>
<dbReference type="STRING" id="569365.A0A0D2A272"/>
<sequence length="223" mass="23945">MDMGTSSMSMASTGTMTASAAAASTSAADMGGMGMGGNSCKISMTWNWYTVGACFISKDWQITSGGMFAGSCIGVICLVISLEFLRRLGREYDAWIARHDRKALSAAAAAARSHPEDSSSSNHESGNGKQPSPSSQLVGPAVFHRPRVSRLTLLQRQVIRSLIHMVQFGVAYFIMLLAMYYNGYIIICIIIGAFLGAFIFSWDQLLNEANRKPEPADTTGCCG</sequence>
<dbReference type="EMBL" id="KN847040">
    <property type="protein sequence ID" value="KIW34431.1"/>
    <property type="molecule type" value="Genomic_DNA"/>
</dbReference>
<evidence type="ECO:0000256" key="2">
    <source>
        <dbReference type="ARBA" id="ARBA00006921"/>
    </source>
</evidence>
<evidence type="ECO:0000256" key="1">
    <source>
        <dbReference type="ARBA" id="ARBA00004141"/>
    </source>
</evidence>
<evidence type="ECO:0000256" key="7">
    <source>
        <dbReference type="SAM" id="MobiDB-lite"/>
    </source>
</evidence>
<name>A0A0D2A272_9EURO</name>
<dbReference type="InterPro" id="IPR007274">
    <property type="entry name" value="Cop_transporter"/>
</dbReference>
<evidence type="ECO:0000256" key="5">
    <source>
        <dbReference type="ARBA" id="ARBA00023136"/>
    </source>
</evidence>
<reference evidence="8 9" key="1">
    <citation type="submission" date="2015-01" db="EMBL/GenBank/DDBJ databases">
        <title>The Genome Sequence of Cladophialophora immunda CBS83496.</title>
        <authorList>
            <consortium name="The Broad Institute Genomics Platform"/>
            <person name="Cuomo C."/>
            <person name="de Hoog S."/>
            <person name="Gorbushina A."/>
            <person name="Stielow B."/>
            <person name="Teixiera M."/>
            <person name="Abouelleil A."/>
            <person name="Chapman S.B."/>
            <person name="Priest M."/>
            <person name="Young S.K."/>
            <person name="Wortman J."/>
            <person name="Nusbaum C."/>
            <person name="Birren B."/>
        </authorList>
    </citation>
    <scope>NUCLEOTIDE SEQUENCE [LARGE SCALE GENOMIC DNA]</scope>
    <source>
        <strain evidence="8 9">CBS 83496</strain>
    </source>
</reference>
<dbReference type="VEuPathDB" id="FungiDB:PV07_01209"/>
<dbReference type="Pfam" id="PF04145">
    <property type="entry name" value="Ctr"/>
    <property type="match status" value="1"/>
</dbReference>
<feature type="transmembrane region" description="Helical" evidence="6">
    <location>
        <begin position="158"/>
        <end position="178"/>
    </location>
</feature>
<feature type="compositionally biased region" description="Polar residues" evidence="7">
    <location>
        <begin position="118"/>
        <end position="137"/>
    </location>
</feature>
<protein>
    <recommendedName>
        <fullName evidence="6">Copper transport protein</fullName>
    </recommendedName>
</protein>
<evidence type="ECO:0000313" key="9">
    <source>
        <dbReference type="Proteomes" id="UP000054466"/>
    </source>
</evidence>
<dbReference type="Proteomes" id="UP000054466">
    <property type="component" value="Unassembled WGS sequence"/>
</dbReference>